<evidence type="ECO:0000313" key="4">
    <source>
        <dbReference type="EMBL" id="CAG7733603.1"/>
    </source>
</evidence>
<protein>
    <recommendedName>
        <fullName evidence="3">EF-hand domain-containing protein</fullName>
    </recommendedName>
</protein>
<name>A0A8J2KCD0_9HEXA</name>
<dbReference type="PANTHER" id="PTHR10827">
    <property type="entry name" value="RETICULOCALBIN"/>
    <property type="match status" value="1"/>
</dbReference>
<evidence type="ECO:0000313" key="5">
    <source>
        <dbReference type="Proteomes" id="UP000708208"/>
    </source>
</evidence>
<comment type="caution">
    <text evidence="4">The sequence shown here is derived from an EMBL/GenBank/DDBJ whole genome shotgun (WGS) entry which is preliminary data.</text>
</comment>
<organism evidence="4 5">
    <name type="scientific">Allacma fusca</name>
    <dbReference type="NCBI Taxonomy" id="39272"/>
    <lineage>
        <taxon>Eukaryota</taxon>
        <taxon>Metazoa</taxon>
        <taxon>Ecdysozoa</taxon>
        <taxon>Arthropoda</taxon>
        <taxon>Hexapoda</taxon>
        <taxon>Collembola</taxon>
        <taxon>Symphypleona</taxon>
        <taxon>Sminthuridae</taxon>
        <taxon>Allacma</taxon>
    </lineage>
</organism>
<dbReference type="EMBL" id="CAJVCH010251967">
    <property type="protein sequence ID" value="CAG7733603.1"/>
    <property type="molecule type" value="Genomic_DNA"/>
</dbReference>
<evidence type="ECO:0000256" key="2">
    <source>
        <dbReference type="ARBA" id="ARBA00022737"/>
    </source>
</evidence>
<dbReference type="PROSITE" id="PS00018">
    <property type="entry name" value="EF_HAND_1"/>
    <property type="match status" value="2"/>
</dbReference>
<reference evidence="4" key="1">
    <citation type="submission" date="2021-06" db="EMBL/GenBank/DDBJ databases">
        <authorList>
            <person name="Hodson N. C."/>
            <person name="Mongue J. A."/>
            <person name="Jaron S. K."/>
        </authorList>
    </citation>
    <scope>NUCLEOTIDE SEQUENCE</scope>
</reference>
<dbReference type="GO" id="GO:0017156">
    <property type="term" value="P:calcium-ion regulated exocytosis"/>
    <property type="evidence" value="ECO:0007669"/>
    <property type="project" value="TreeGrafter"/>
</dbReference>
<dbReference type="AlphaFoldDB" id="A0A8J2KCD0"/>
<sequence>RVEWSEYLEYHMKKIGYKDHPVTPDFVRSKDKFKLLPKHIKVEIAALEARWSETASNDPEFLTVDEFLAFTHPEASPTKLLATVQDTFNTFDLDGDGIISKTEFDTTYAEAEGVDNVYREDLHLIDTDGNQQISRVELMVKLL</sequence>
<proteinExistence type="predicted"/>
<dbReference type="PANTHER" id="PTHR10827:SF98">
    <property type="entry name" value="45 KDA CALCIUM-BINDING PROTEIN"/>
    <property type="match status" value="1"/>
</dbReference>
<dbReference type="InterPro" id="IPR002048">
    <property type="entry name" value="EF_hand_dom"/>
</dbReference>
<dbReference type="PROSITE" id="PS50222">
    <property type="entry name" value="EF_HAND_2"/>
    <property type="match status" value="1"/>
</dbReference>
<dbReference type="GO" id="GO:0005783">
    <property type="term" value="C:endoplasmic reticulum"/>
    <property type="evidence" value="ECO:0007669"/>
    <property type="project" value="TreeGrafter"/>
</dbReference>
<keyword evidence="5" id="KW-1185">Reference proteome</keyword>
<accession>A0A8J2KCD0</accession>
<dbReference type="GO" id="GO:0005509">
    <property type="term" value="F:calcium ion binding"/>
    <property type="evidence" value="ECO:0007669"/>
    <property type="project" value="InterPro"/>
</dbReference>
<dbReference type="OrthoDB" id="9978834at2759"/>
<feature type="domain" description="EF-hand" evidence="3">
    <location>
        <begin position="79"/>
        <end position="114"/>
    </location>
</feature>
<evidence type="ECO:0000256" key="1">
    <source>
        <dbReference type="ARBA" id="ARBA00022723"/>
    </source>
</evidence>
<keyword evidence="2" id="KW-0677">Repeat</keyword>
<evidence type="ECO:0000259" key="3">
    <source>
        <dbReference type="PROSITE" id="PS50222"/>
    </source>
</evidence>
<dbReference type="Proteomes" id="UP000708208">
    <property type="component" value="Unassembled WGS sequence"/>
</dbReference>
<dbReference type="InterPro" id="IPR018247">
    <property type="entry name" value="EF_Hand_1_Ca_BS"/>
</dbReference>
<dbReference type="Pfam" id="PF13202">
    <property type="entry name" value="EF-hand_5"/>
    <property type="match status" value="1"/>
</dbReference>
<gene>
    <name evidence="4" type="ORF">AFUS01_LOCUS22035</name>
</gene>
<feature type="non-terminal residue" evidence="4">
    <location>
        <position position="1"/>
    </location>
</feature>
<keyword evidence="1" id="KW-0479">Metal-binding</keyword>